<evidence type="ECO:0000256" key="1">
    <source>
        <dbReference type="ARBA" id="ARBA00022801"/>
    </source>
</evidence>
<gene>
    <name evidence="3" type="ORF">GCM10011309_02130</name>
</gene>
<evidence type="ECO:0000313" key="4">
    <source>
        <dbReference type="Proteomes" id="UP000600865"/>
    </source>
</evidence>
<dbReference type="Pfam" id="PF20434">
    <property type="entry name" value="BD-FAE"/>
    <property type="match status" value="1"/>
</dbReference>
<dbReference type="InterPro" id="IPR050300">
    <property type="entry name" value="GDXG_lipolytic_enzyme"/>
</dbReference>
<dbReference type="PANTHER" id="PTHR48081:SF33">
    <property type="entry name" value="KYNURENINE FORMAMIDASE"/>
    <property type="match status" value="1"/>
</dbReference>
<comment type="caution">
    <text evidence="3">The sequence shown here is derived from an EMBL/GenBank/DDBJ whole genome shotgun (WGS) entry which is preliminary data.</text>
</comment>
<sequence>MGRDQFGRLMRKDIMNMFRSKRLALLLAAGIGVAACAPVTVLNGITPSSSFDKTKNVVFGDGERDTLDIYRAEDPKAGAPVLMFVHGGSWDSGSKDMYKFLAEGFTREGYDIVLPNYRLYPEATFPNFLEDNAAAVAYTAKEFAGRPIVLMGHSAGAYNVLMLGLRDEFLAMEGVELCTSVAGIVSLAAPTGIVPLESERLIQIFPERFEGEDAALNNVSNPMPPLFLGHGESDTTVYPENSKALAEKVVARGGQATVEVYPGQSHTDVVKVLSRHFDGGTTLKADIVTFIDGLPKSGNFCR</sequence>
<keyword evidence="4" id="KW-1185">Reference proteome</keyword>
<dbReference type="GO" id="GO:0016787">
    <property type="term" value="F:hydrolase activity"/>
    <property type="evidence" value="ECO:0007669"/>
    <property type="project" value="UniProtKB-KW"/>
</dbReference>
<accession>A0A918KC81</accession>
<dbReference type="Proteomes" id="UP000600865">
    <property type="component" value="Unassembled WGS sequence"/>
</dbReference>
<reference evidence="3 4" key="1">
    <citation type="journal article" date="2014" name="Int. J. Syst. Evol. Microbiol.">
        <title>Complete genome sequence of Corynebacterium casei LMG S-19264T (=DSM 44701T), isolated from a smear-ripened cheese.</title>
        <authorList>
            <consortium name="US DOE Joint Genome Institute (JGI-PGF)"/>
            <person name="Walter F."/>
            <person name="Albersmeier A."/>
            <person name="Kalinowski J."/>
            <person name="Ruckert C."/>
        </authorList>
    </citation>
    <scope>NUCLEOTIDE SEQUENCE [LARGE SCALE GENOMIC DNA]</scope>
    <source>
        <strain evidence="3 4">KCTC 23968</strain>
    </source>
</reference>
<feature type="domain" description="BD-FAE-like" evidence="2">
    <location>
        <begin position="67"/>
        <end position="248"/>
    </location>
</feature>
<dbReference type="AlphaFoldDB" id="A0A918KC81"/>
<dbReference type="Gene3D" id="3.40.50.1820">
    <property type="entry name" value="alpha/beta hydrolase"/>
    <property type="match status" value="1"/>
</dbReference>
<proteinExistence type="predicted"/>
<name>A0A918KC81_9PROT</name>
<evidence type="ECO:0000259" key="2">
    <source>
        <dbReference type="Pfam" id="PF20434"/>
    </source>
</evidence>
<dbReference type="SUPFAM" id="SSF53474">
    <property type="entry name" value="alpha/beta-Hydrolases"/>
    <property type="match status" value="1"/>
</dbReference>
<dbReference type="EMBL" id="BMYV01000001">
    <property type="protein sequence ID" value="GGX56835.1"/>
    <property type="molecule type" value="Genomic_DNA"/>
</dbReference>
<evidence type="ECO:0000313" key="3">
    <source>
        <dbReference type="EMBL" id="GGX56835.1"/>
    </source>
</evidence>
<dbReference type="PANTHER" id="PTHR48081">
    <property type="entry name" value="AB HYDROLASE SUPERFAMILY PROTEIN C4A8.06C"/>
    <property type="match status" value="1"/>
</dbReference>
<protein>
    <recommendedName>
        <fullName evidence="2">BD-FAE-like domain-containing protein</fullName>
    </recommendedName>
</protein>
<dbReference type="InterPro" id="IPR029058">
    <property type="entry name" value="AB_hydrolase_fold"/>
</dbReference>
<dbReference type="InterPro" id="IPR049492">
    <property type="entry name" value="BD-FAE-like_dom"/>
</dbReference>
<keyword evidence="1" id="KW-0378">Hydrolase</keyword>
<organism evidence="3 4">
    <name type="scientific">Litorimonas cladophorae</name>
    <dbReference type="NCBI Taxonomy" id="1220491"/>
    <lineage>
        <taxon>Bacteria</taxon>
        <taxon>Pseudomonadati</taxon>
        <taxon>Pseudomonadota</taxon>
        <taxon>Alphaproteobacteria</taxon>
        <taxon>Maricaulales</taxon>
        <taxon>Robiginitomaculaceae</taxon>
    </lineage>
</organism>